<feature type="transmembrane region" description="Helical" evidence="7">
    <location>
        <begin position="355"/>
        <end position="377"/>
    </location>
</feature>
<keyword evidence="6 7" id="KW-0472">Membrane</keyword>
<gene>
    <name evidence="8" type="ORF">AMST5_04272</name>
</gene>
<dbReference type="PIRSF" id="PIRSF004810">
    <property type="entry name" value="ChrA"/>
    <property type="match status" value="1"/>
</dbReference>
<feature type="transmembrane region" description="Helical" evidence="7">
    <location>
        <begin position="146"/>
        <end position="172"/>
    </location>
</feature>
<sequence>MSADRISLAELTRVFSRIALLSFGGPAGQIALMHRVLVDEKKWIAERRFLHALNFCMLLPGPEAQQLATYIGWLMHGVAGGLVAGALFILPGVVSVMALSVIYAVYGATPAISGAFFGLKAGVLALVFSAILRLGKRALQTPAQKILAALAFGALFLFDAPFPLVVVGAGLLGLTGGARFGLPAHAAAHGEDLDDETCERPDARSAFTAAGLLLALWLLPVLALFIAFGGEDVYARIAVFFSKMAVVTFGGAYAALSYVAQQAVERFHWLTPAEMLDGLGMAETTPGPLIMVLQFVGFMAAYRDPGALPPLVAGALGGMLATYVTFAPCFLWIFAGAPYVETLRENKALSGALSAIAAAIVGVIANLALWFATHFLFRAHWTAAPLPAQFPDLWTIDAKALALSILAGALLRFGVGPALIVSVGAGLVISFL</sequence>
<comment type="subcellular location">
    <subcellularLocation>
        <location evidence="1">Cell membrane</location>
        <topology evidence="1">Multi-pass membrane protein</topology>
    </subcellularLocation>
</comment>
<feature type="transmembrane region" description="Helical" evidence="7">
    <location>
        <begin position="206"/>
        <end position="228"/>
    </location>
</feature>
<dbReference type="InterPro" id="IPR014047">
    <property type="entry name" value="Chr_Tranpt_l_chain"/>
</dbReference>
<organism evidence="8">
    <name type="scientific">freshwater sediment metagenome</name>
    <dbReference type="NCBI Taxonomy" id="556182"/>
    <lineage>
        <taxon>unclassified sequences</taxon>
        <taxon>metagenomes</taxon>
        <taxon>ecological metagenomes</taxon>
    </lineage>
</organism>
<evidence type="ECO:0008006" key="9">
    <source>
        <dbReference type="Google" id="ProtNLM"/>
    </source>
</evidence>
<evidence type="ECO:0000256" key="6">
    <source>
        <dbReference type="ARBA" id="ARBA00023136"/>
    </source>
</evidence>
<evidence type="ECO:0000256" key="5">
    <source>
        <dbReference type="ARBA" id="ARBA00022989"/>
    </source>
</evidence>
<dbReference type="PANTHER" id="PTHR33567:SF3">
    <property type="entry name" value="CHROMATE ION TRANSPORTER (EUROFUNG)"/>
    <property type="match status" value="1"/>
</dbReference>
<dbReference type="GO" id="GO:0015109">
    <property type="term" value="F:chromate transmembrane transporter activity"/>
    <property type="evidence" value="ECO:0007669"/>
    <property type="project" value="InterPro"/>
</dbReference>
<evidence type="ECO:0000256" key="7">
    <source>
        <dbReference type="SAM" id="Phobius"/>
    </source>
</evidence>
<feature type="transmembrane region" description="Helical" evidence="7">
    <location>
        <begin position="311"/>
        <end position="335"/>
    </location>
</feature>
<feature type="transmembrane region" description="Helical" evidence="7">
    <location>
        <begin position="240"/>
        <end position="260"/>
    </location>
</feature>
<name>A0AA48M5D4_9ZZZZ</name>
<feature type="transmembrane region" description="Helical" evidence="7">
    <location>
        <begin position="82"/>
        <end position="106"/>
    </location>
</feature>
<dbReference type="AlphaFoldDB" id="A0AA48M5D4"/>
<evidence type="ECO:0000313" key="8">
    <source>
        <dbReference type="EMBL" id="CAJ0893044.1"/>
    </source>
</evidence>
<evidence type="ECO:0000256" key="4">
    <source>
        <dbReference type="ARBA" id="ARBA00022692"/>
    </source>
</evidence>
<feature type="transmembrane region" description="Helical" evidence="7">
    <location>
        <begin position="280"/>
        <end position="302"/>
    </location>
</feature>
<dbReference type="EMBL" id="OY288114">
    <property type="protein sequence ID" value="CAJ0893044.1"/>
    <property type="molecule type" value="Genomic_DNA"/>
</dbReference>
<comment type="similarity">
    <text evidence="2">Belongs to the chromate ion transporter (CHR) (TC 2.A.51) family.</text>
</comment>
<feature type="transmembrane region" description="Helical" evidence="7">
    <location>
        <begin position="398"/>
        <end position="431"/>
    </location>
</feature>
<protein>
    <recommendedName>
        <fullName evidence="9">Chromate transporter</fullName>
    </recommendedName>
</protein>
<keyword evidence="4 7" id="KW-0812">Transmembrane</keyword>
<keyword evidence="5 7" id="KW-1133">Transmembrane helix</keyword>
<dbReference type="InterPro" id="IPR003370">
    <property type="entry name" value="Chromate_transpt"/>
</dbReference>
<proteinExistence type="inferred from homology"/>
<feature type="transmembrane region" description="Helical" evidence="7">
    <location>
        <begin position="112"/>
        <end position="134"/>
    </location>
</feature>
<dbReference type="GO" id="GO:0005886">
    <property type="term" value="C:plasma membrane"/>
    <property type="evidence" value="ECO:0007669"/>
    <property type="project" value="UniProtKB-SubCell"/>
</dbReference>
<reference evidence="8" key="1">
    <citation type="submission" date="2023-07" db="EMBL/GenBank/DDBJ databases">
        <authorList>
            <person name="Pelsma A.J. K."/>
        </authorList>
    </citation>
    <scope>NUCLEOTIDE SEQUENCE</scope>
</reference>
<evidence type="ECO:0000256" key="2">
    <source>
        <dbReference type="ARBA" id="ARBA00005262"/>
    </source>
</evidence>
<dbReference type="PANTHER" id="PTHR33567">
    <property type="entry name" value="CHROMATE ION TRANSPORTER (EUROFUNG)"/>
    <property type="match status" value="1"/>
</dbReference>
<dbReference type="NCBIfam" id="TIGR00937">
    <property type="entry name" value="2A51"/>
    <property type="match status" value="1"/>
</dbReference>
<keyword evidence="3" id="KW-1003">Cell membrane</keyword>
<accession>A0AA48M5D4</accession>
<dbReference type="Pfam" id="PF02417">
    <property type="entry name" value="Chromate_transp"/>
    <property type="match status" value="2"/>
</dbReference>
<evidence type="ECO:0000256" key="1">
    <source>
        <dbReference type="ARBA" id="ARBA00004651"/>
    </source>
</evidence>
<evidence type="ECO:0000256" key="3">
    <source>
        <dbReference type="ARBA" id="ARBA00022475"/>
    </source>
</evidence>